<evidence type="ECO:0000313" key="2">
    <source>
        <dbReference type="EMBL" id="KAK3345930.1"/>
    </source>
</evidence>
<name>A0AAJ0HAV0_9PEZI</name>
<reference evidence="2" key="1">
    <citation type="journal article" date="2023" name="Mol. Phylogenet. Evol.">
        <title>Genome-scale phylogeny and comparative genomics of the fungal order Sordariales.</title>
        <authorList>
            <person name="Hensen N."/>
            <person name="Bonometti L."/>
            <person name="Westerberg I."/>
            <person name="Brannstrom I.O."/>
            <person name="Guillou S."/>
            <person name="Cros-Aarteil S."/>
            <person name="Calhoun S."/>
            <person name="Haridas S."/>
            <person name="Kuo A."/>
            <person name="Mondo S."/>
            <person name="Pangilinan J."/>
            <person name="Riley R."/>
            <person name="LaButti K."/>
            <person name="Andreopoulos B."/>
            <person name="Lipzen A."/>
            <person name="Chen C."/>
            <person name="Yan M."/>
            <person name="Daum C."/>
            <person name="Ng V."/>
            <person name="Clum A."/>
            <person name="Steindorff A."/>
            <person name="Ohm R.A."/>
            <person name="Martin F."/>
            <person name="Silar P."/>
            <person name="Natvig D.O."/>
            <person name="Lalanne C."/>
            <person name="Gautier V."/>
            <person name="Ament-Velasquez S.L."/>
            <person name="Kruys A."/>
            <person name="Hutchinson M.I."/>
            <person name="Powell A.J."/>
            <person name="Barry K."/>
            <person name="Miller A.N."/>
            <person name="Grigoriev I.V."/>
            <person name="Debuchy R."/>
            <person name="Gladieux P."/>
            <person name="Hiltunen Thoren M."/>
            <person name="Johannesson H."/>
        </authorList>
    </citation>
    <scope>NUCLEOTIDE SEQUENCE</scope>
    <source>
        <strain evidence="2">CBS 955.72</strain>
    </source>
</reference>
<feature type="region of interest" description="Disordered" evidence="1">
    <location>
        <begin position="149"/>
        <end position="184"/>
    </location>
</feature>
<proteinExistence type="predicted"/>
<sequence length="208" mass="23661">MSRYEIADWRDLVPEGMQADIAIELDRDDGDQPALDHLSPYHEAIIRQAYLNGAQYCQHMYGILNSTRPSPGQFQTMDDSEDEALAAALHKSRITAKRERQRRHSRCAEDESIRMWKACGESIRAQVEREEDEQWRKLERRAAEAREHASQVFSQAAKRDVPPSCPMLDVSASKTGLLRPSAARLSPKLKRGRLSIISSLTDAEESDR</sequence>
<comment type="caution">
    <text evidence="2">The sequence shown here is derived from an EMBL/GenBank/DDBJ whole genome shotgun (WGS) entry which is preliminary data.</text>
</comment>
<gene>
    <name evidence="2" type="ORF">B0T25DRAFT_571089</name>
</gene>
<reference evidence="2" key="2">
    <citation type="submission" date="2023-06" db="EMBL/GenBank/DDBJ databases">
        <authorList>
            <consortium name="Lawrence Berkeley National Laboratory"/>
            <person name="Haridas S."/>
            <person name="Hensen N."/>
            <person name="Bonometti L."/>
            <person name="Westerberg I."/>
            <person name="Brannstrom I.O."/>
            <person name="Guillou S."/>
            <person name="Cros-Aarteil S."/>
            <person name="Calhoun S."/>
            <person name="Kuo A."/>
            <person name="Mondo S."/>
            <person name="Pangilinan J."/>
            <person name="Riley R."/>
            <person name="Labutti K."/>
            <person name="Andreopoulos B."/>
            <person name="Lipzen A."/>
            <person name="Chen C."/>
            <person name="Yanf M."/>
            <person name="Daum C."/>
            <person name="Ng V."/>
            <person name="Clum A."/>
            <person name="Steindorff A."/>
            <person name="Ohm R."/>
            <person name="Martin F."/>
            <person name="Silar P."/>
            <person name="Natvig D."/>
            <person name="Lalanne C."/>
            <person name="Gautier V."/>
            <person name="Ament-Velasquez S.L."/>
            <person name="Kruys A."/>
            <person name="Hutchinson M.I."/>
            <person name="Powell A.J."/>
            <person name="Barry K."/>
            <person name="Miller A.N."/>
            <person name="Grigoriev I.V."/>
            <person name="Debuchy R."/>
            <person name="Gladieux P."/>
            <person name="Thoren M.H."/>
            <person name="Johannesson H."/>
        </authorList>
    </citation>
    <scope>NUCLEOTIDE SEQUENCE</scope>
    <source>
        <strain evidence="2">CBS 955.72</strain>
    </source>
</reference>
<evidence type="ECO:0000313" key="3">
    <source>
        <dbReference type="Proteomes" id="UP001275084"/>
    </source>
</evidence>
<accession>A0AAJ0HAV0</accession>
<dbReference type="EMBL" id="JAUIQD010000006">
    <property type="protein sequence ID" value="KAK3345930.1"/>
    <property type="molecule type" value="Genomic_DNA"/>
</dbReference>
<protein>
    <submittedName>
        <fullName evidence="2">Uncharacterized protein</fullName>
    </submittedName>
</protein>
<keyword evidence="3" id="KW-1185">Reference proteome</keyword>
<dbReference type="AlphaFoldDB" id="A0AAJ0HAV0"/>
<dbReference type="Proteomes" id="UP001275084">
    <property type="component" value="Unassembled WGS sequence"/>
</dbReference>
<organism evidence="2 3">
    <name type="scientific">Lasiosphaeria hispida</name>
    <dbReference type="NCBI Taxonomy" id="260671"/>
    <lineage>
        <taxon>Eukaryota</taxon>
        <taxon>Fungi</taxon>
        <taxon>Dikarya</taxon>
        <taxon>Ascomycota</taxon>
        <taxon>Pezizomycotina</taxon>
        <taxon>Sordariomycetes</taxon>
        <taxon>Sordariomycetidae</taxon>
        <taxon>Sordariales</taxon>
        <taxon>Lasiosphaeriaceae</taxon>
        <taxon>Lasiosphaeria</taxon>
    </lineage>
</organism>
<evidence type="ECO:0000256" key="1">
    <source>
        <dbReference type="SAM" id="MobiDB-lite"/>
    </source>
</evidence>